<sequence length="284" mass="32893">MVRISGENQFVVFKILLDEVGYQSRTNKPFSEFDDNRRKKLSEEIADSKGVPPEASPISSSTLRDYWYRYKGRPKYPFKADSEKLSVLTEFIDEGTWDDFYKKHGDGSPAPKSWSFYNDTDIYTSLATVKMELKEIINEKALCIKGKPDDHVLLFDLGICHLLLENYNEAYEIFAKGVQYDTFNGQYHFFLALSLLGGKRPFRHLKDTIDKSLRLLQKAIHLEPAREDFLSLERLIYLDFHERIGYDYPPLRALPSLPNRQTTLLLSKCVNLSESDINKLLLSV</sequence>
<evidence type="ECO:0008006" key="4">
    <source>
        <dbReference type="Google" id="ProtNLM"/>
    </source>
</evidence>
<gene>
    <name evidence="2" type="ORF">QQ020_21740</name>
</gene>
<organism evidence="2 3">
    <name type="scientific">Agaribacillus aureus</name>
    <dbReference type="NCBI Taxonomy" id="3051825"/>
    <lineage>
        <taxon>Bacteria</taxon>
        <taxon>Pseudomonadati</taxon>
        <taxon>Bacteroidota</taxon>
        <taxon>Cytophagia</taxon>
        <taxon>Cytophagales</taxon>
        <taxon>Splendidivirgaceae</taxon>
        <taxon>Agaribacillus</taxon>
    </lineage>
</organism>
<comment type="caution">
    <text evidence="2">The sequence shown here is derived from an EMBL/GenBank/DDBJ whole genome shotgun (WGS) entry which is preliminary data.</text>
</comment>
<evidence type="ECO:0000313" key="2">
    <source>
        <dbReference type="EMBL" id="MDN5214716.1"/>
    </source>
</evidence>
<name>A0ABT8LEF4_9BACT</name>
<dbReference type="PROSITE" id="PS50005">
    <property type="entry name" value="TPR"/>
    <property type="match status" value="1"/>
</dbReference>
<keyword evidence="3" id="KW-1185">Reference proteome</keyword>
<feature type="repeat" description="TPR" evidence="1">
    <location>
        <begin position="151"/>
        <end position="184"/>
    </location>
</feature>
<accession>A0ABT8LEF4</accession>
<dbReference type="Gene3D" id="1.25.40.10">
    <property type="entry name" value="Tetratricopeptide repeat domain"/>
    <property type="match status" value="1"/>
</dbReference>
<dbReference type="EMBL" id="JAUJEB010000005">
    <property type="protein sequence ID" value="MDN5214716.1"/>
    <property type="molecule type" value="Genomic_DNA"/>
</dbReference>
<dbReference type="InterPro" id="IPR019734">
    <property type="entry name" value="TPR_rpt"/>
</dbReference>
<dbReference type="RefSeq" id="WP_346760056.1">
    <property type="nucleotide sequence ID" value="NZ_JAUJEB010000005.1"/>
</dbReference>
<proteinExistence type="predicted"/>
<dbReference type="Proteomes" id="UP001172083">
    <property type="component" value="Unassembled WGS sequence"/>
</dbReference>
<evidence type="ECO:0000313" key="3">
    <source>
        <dbReference type="Proteomes" id="UP001172083"/>
    </source>
</evidence>
<keyword evidence="1" id="KW-0802">TPR repeat</keyword>
<reference evidence="2" key="1">
    <citation type="submission" date="2023-06" db="EMBL/GenBank/DDBJ databases">
        <title>Genomic of Agaribacillus aureum.</title>
        <authorList>
            <person name="Wang G."/>
        </authorList>
    </citation>
    <scope>NUCLEOTIDE SEQUENCE</scope>
    <source>
        <strain evidence="2">BMA12</strain>
    </source>
</reference>
<dbReference type="InterPro" id="IPR011990">
    <property type="entry name" value="TPR-like_helical_dom_sf"/>
</dbReference>
<dbReference type="SUPFAM" id="SSF48452">
    <property type="entry name" value="TPR-like"/>
    <property type="match status" value="1"/>
</dbReference>
<protein>
    <recommendedName>
        <fullName evidence="4">Tetratricopeptide repeat protein</fullName>
    </recommendedName>
</protein>
<evidence type="ECO:0000256" key="1">
    <source>
        <dbReference type="PROSITE-ProRule" id="PRU00339"/>
    </source>
</evidence>